<dbReference type="PANTHER" id="PTHR30273:SF2">
    <property type="entry name" value="PROTEIN FECR"/>
    <property type="match status" value="1"/>
</dbReference>
<proteinExistence type="predicted"/>
<dbReference type="Proteomes" id="UP000240971">
    <property type="component" value="Unassembled WGS sequence"/>
</dbReference>
<comment type="caution">
    <text evidence="3">The sequence shown here is derived from an EMBL/GenBank/DDBJ whole genome shotgun (WGS) entry which is preliminary data.</text>
</comment>
<accession>A0A2P8HNN4</accession>
<dbReference type="PANTHER" id="PTHR30273">
    <property type="entry name" value="PERIPLASMIC SIGNAL SENSOR AND SIGMA FACTOR ACTIVATOR FECR-RELATED"/>
    <property type="match status" value="1"/>
</dbReference>
<reference evidence="3 4" key="1">
    <citation type="submission" date="2018-03" db="EMBL/GenBank/DDBJ databases">
        <title>Genomic Encyclopedia of Archaeal and Bacterial Type Strains, Phase II (KMG-II): from individual species to whole genera.</title>
        <authorList>
            <person name="Goeker M."/>
        </authorList>
    </citation>
    <scope>NUCLEOTIDE SEQUENCE [LARGE SCALE GENOMIC DNA]</scope>
    <source>
        <strain evidence="3 4">DSM 24859</strain>
    </source>
</reference>
<dbReference type="OrthoDB" id="645173at2"/>
<evidence type="ECO:0000259" key="1">
    <source>
        <dbReference type="Pfam" id="PF04773"/>
    </source>
</evidence>
<evidence type="ECO:0000313" key="3">
    <source>
        <dbReference type="EMBL" id="PSL47829.1"/>
    </source>
</evidence>
<protein>
    <submittedName>
        <fullName evidence="3">FecR family protein</fullName>
    </submittedName>
</protein>
<dbReference type="Gene3D" id="3.55.50.30">
    <property type="match status" value="1"/>
</dbReference>
<dbReference type="InterPro" id="IPR006860">
    <property type="entry name" value="FecR"/>
</dbReference>
<dbReference type="InterPro" id="IPR012373">
    <property type="entry name" value="Ferrdict_sens_TM"/>
</dbReference>
<dbReference type="RefSeq" id="WP_106528253.1">
    <property type="nucleotide sequence ID" value="NZ_PYAW01000002.1"/>
</dbReference>
<dbReference type="EMBL" id="PYAW01000002">
    <property type="protein sequence ID" value="PSL47829.1"/>
    <property type="molecule type" value="Genomic_DNA"/>
</dbReference>
<dbReference type="InterPro" id="IPR032508">
    <property type="entry name" value="FecR_C"/>
</dbReference>
<dbReference type="AlphaFoldDB" id="A0A2P8HNN4"/>
<dbReference type="PIRSF" id="PIRSF018266">
    <property type="entry name" value="FecR"/>
    <property type="match status" value="1"/>
</dbReference>
<dbReference type="Pfam" id="PF16344">
    <property type="entry name" value="FecR_C"/>
    <property type="match status" value="1"/>
</dbReference>
<sequence length="321" mass="35976">MQPQLPDEIKQLADKWLQGTITVEERAVLDAWYQQQPADEVVWESGDSDEAGMEARLYADIANKLQPAKTYHIKQWVRAAAVLALILTGWWSKHIYEEKYSTVIVSNTRGIKKMFLPDSSIVWLKGNSSLTFTRSFGKKNRVVQLQGEGLFEIAKDPAHPFIVNTGAYTTRVLGTSFNIKEETSKSAFELLVLTGKVQIEKKNNSDKQHPLLVTPDYQFMSSDQQTPVLSKASNATRAATMTGTEYDMNFNRTPFPEIMQRVENKFDVKFAGSYAAFEQCKVTADITDQSLSNSLKLLTMAVNANYHLNNGIITVTGSGCK</sequence>
<evidence type="ECO:0000313" key="4">
    <source>
        <dbReference type="Proteomes" id="UP000240971"/>
    </source>
</evidence>
<feature type="domain" description="FecR protein" evidence="1">
    <location>
        <begin position="104"/>
        <end position="198"/>
    </location>
</feature>
<dbReference type="Pfam" id="PF04773">
    <property type="entry name" value="FecR"/>
    <property type="match status" value="1"/>
</dbReference>
<dbReference type="GO" id="GO:0016989">
    <property type="term" value="F:sigma factor antagonist activity"/>
    <property type="evidence" value="ECO:0007669"/>
    <property type="project" value="TreeGrafter"/>
</dbReference>
<evidence type="ECO:0000259" key="2">
    <source>
        <dbReference type="Pfam" id="PF16344"/>
    </source>
</evidence>
<feature type="domain" description="Protein FecR C-terminal" evidence="2">
    <location>
        <begin position="248"/>
        <end position="315"/>
    </location>
</feature>
<organism evidence="3 4">
    <name type="scientific">Chitinophaga niastensis</name>
    <dbReference type="NCBI Taxonomy" id="536980"/>
    <lineage>
        <taxon>Bacteria</taxon>
        <taxon>Pseudomonadati</taxon>
        <taxon>Bacteroidota</taxon>
        <taxon>Chitinophagia</taxon>
        <taxon>Chitinophagales</taxon>
        <taxon>Chitinophagaceae</taxon>
        <taxon>Chitinophaga</taxon>
    </lineage>
</organism>
<keyword evidence="4" id="KW-1185">Reference proteome</keyword>
<dbReference type="Gene3D" id="2.60.120.1440">
    <property type="match status" value="1"/>
</dbReference>
<gene>
    <name evidence="3" type="ORF">CLV51_102689</name>
</gene>
<name>A0A2P8HNN4_CHINA</name>